<evidence type="ECO:0000313" key="3">
    <source>
        <dbReference type="Proteomes" id="UP000729733"/>
    </source>
</evidence>
<feature type="domain" description="Glycosyltransferase 2-like" evidence="1">
    <location>
        <begin position="32"/>
        <end position="190"/>
    </location>
</feature>
<dbReference type="Gene3D" id="3.90.550.10">
    <property type="entry name" value="Spore Coat Polysaccharide Biosynthesis Protein SpsA, Chain A"/>
    <property type="match status" value="3"/>
</dbReference>
<dbReference type="SMART" id="SM00028">
    <property type="entry name" value="TPR"/>
    <property type="match status" value="2"/>
</dbReference>
<feature type="domain" description="Glycosyltransferase 2-like" evidence="1">
    <location>
        <begin position="784"/>
        <end position="916"/>
    </location>
</feature>
<dbReference type="SUPFAM" id="SSF48452">
    <property type="entry name" value="TPR-like"/>
    <property type="match status" value="1"/>
</dbReference>
<comment type="caution">
    <text evidence="2">The sequence shown here is derived from an EMBL/GenBank/DDBJ whole genome shotgun (WGS) entry which is preliminary data.</text>
</comment>
<dbReference type="Proteomes" id="UP000729733">
    <property type="component" value="Unassembled WGS sequence"/>
</dbReference>
<dbReference type="InterPro" id="IPR050834">
    <property type="entry name" value="Glycosyltransf_2"/>
</dbReference>
<reference evidence="2" key="1">
    <citation type="journal article" date="2021" name="Antonie Van Leeuwenhoek">
        <title>Draft genome and description of Waterburya agarophytonicola gen. nov. sp. nov. (Pleurocapsales, Cyanobacteria): a seaweed symbiont.</title>
        <authorList>
            <person name="Bonthond G."/>
            <person name="Shalygin S."/>
            <person name="Bayer T."/>
            <person name="Weinberger F."/>
        </authorList>
    </citation>
    <scope>NUCLEOTIDE SEQUENCE</scope>
    <source>
        <strain evidence="2">KI4</strain>
    </source>
</reference>
<protein>
    <submittedName>
        <fullName evidence="2">Glycosyltransferase</fullName>
    </submittedName>
</protein>
<organism evidence="2 3">
    <name type="scientific">Waterburya agarophytonicola KI4</name>
    <dbReference type="NCBI Taxonomy" id="2874699"/>
    <lineage>
        <taxon>Bacteria</taxon>
        <taxon>Bacillati</taxon>
        <taxon>Cyanobacteriota</taxon>
        <taxon>Cyanophyceae</taxon>
        <taxon>Pleurocapsales</taxon>
        <taxon>Hyellaceae</taxon>
        <taxon>Waterburya</taxon>
        <taxon>Waterburya agarophytonicola</taxon>
    </lineage>
</organism>
<evidence type="ECO:0000259" key="1">
    <source>
        <dbReference type="Pfam" id="PF00535"/>
    </source>
</evidence>
<feature type="domain" description="Glycosyltransferase 2-like" evidence="1">
    <location>
        <begin position="503"/>
        <end position="628"/>
    </location>
</feature>
<dbReference type="Pfam" id="PF00535">
    <property type="entry name" value="Glycos_transf_2"/>
    <property type="match status" value="3"/>
</dbReference>
<dbReference type="RefSeq" id="WP_229639906.1">
    <property type="nucleotide sequence ID" value="NZ_JADWDC010000013.1"/>
</dbReference>
<dbReference type="CDD" id="cd00761">
    <property type="entry name" value="Glyco_tranf_GTA_type"/>
    <property type="match status" value="1"/>
</dbReference>
<dbReference type="SUPFAM" id="SSF53448">
    <property type="entry name" value="Nucleotide-diphospho-sugar transferases"/>
    <property type="match status" value="3"/>
</dbReference>
<dbReference type="InterPro" id="IPR019734">
    <property type="entry name" value="TPR_rpt"/>
</dbReference>
<name>A0A964BS69_9CYAN</name>
<dbReference type="InterPro" id="IPR029044">
    <property type="entry name" value="Nucleotide-diphossugar_trans"/>
</dbReference>
<sequence>MSTATNVLASSDRERVKRSDVSPIITKFPLVSIVIPVFNGSKYICAAIDSVLEQTYSNYEIIIVDDGSTDDTRDRLASYQDKIRYIYQANEGSASARNLGIKISKGELIAFLDADDYWTTSDKLTKQVACFHENPSLGCVNTGWHIIDADDKHIKTLQPWHNAPQLDLETWLKRKCVRTSAMMFHRQWLERVNGFDEELKQSHDVDLILRLSLAGCQTTWLKEETVCYRQHDRNTTKDSLKQAEYLQKVLDKFFAHDNVPNSIRSLESQFRYDTLVWLAWYQYQANRLDKMSDLLQKSLTLSPYLRAENIAYWLTGFEKYALEKGQLFDADALISTVQWQKLIASTLNLDSPSLESKSSFNTILKNQIVGASSEQKTQLQPSSESSFLEQINRDPDNLQLYYQALESEPDNSKIYLKLAEYWYKKGNKAKAIVFCKMAILYYPNYQAAIQKLKKIKQKRAKVAGFPEDMILPPLKGDGNDYSLIEEKVQEFVASKQPYTLAVSLIIPTYNRKNVLAKTLAAIIHQTYPQELIEVIVADDGSSDGVEEVIRKYEQHIEVIHVRQEDRGYRLSAVRNLGIRAAKHDCLIVLDCDMLPDPNFVEAYMKYLHVSDRVALIGHRRFVCTDDISDDQIIENIDSAINLPDICTGNEIWDGAAKEPTQDWRLKIYEQTDYLKSEKYPFRAFVGATIAYSRNLINDIGFYDEDFQHWGEEDKEYGYRIYNAGYYFIPVLEAVGLHQEPPGGENENDRKGGKEITTKILEEKCPAGWYRKYEQNRLYEVPKVSIYIPSYNNGKFIKECVDSVLNQTFTDLEVCICDDGSTDNTVEVLEKNYLDHPRVRWIVQENGGIGKASNTAVRMCRGMYIGQVDSDDLLRPHAVETLVKYLDSHDVGCIYSGCERIDTDGNYLQDEFNWPEFSREKMMMTMIVHHFRMFRRRDWKRTSGFDETIANAVDYDMFQKISEICDIYHTNEMLYLRRIHGKNTSVVNIGKQDKNNNIVLTAALERMGLGDEWEVYSPDPKNPRKVSYRRKTESN</sequence>
<dbReference type="EMBL" id="JADWDC010000013">
    <property type="protein sequence ID" value="MCC0176870.1"/>
    <property type="molecule type" value="Genomic_DNA"/>
</dbReference>
<gene>
    <name evidence="2" type="ORF">I4641_07750</name>
</gene>
<dbReference type="PANTHER" id="PTHR43685">
    <property type="entry name" value="GLYCOSYLTRANSFERASE"/>
    <property type="match status" value="1"/>
</dbReference>
<dbReference type="PANTHER" id="PTHR43685:SF11">
    <property type="entry name" value="GLYCOSYLTRANSFERASE TAGX-RELATED"/>
    <property type="match status" value="1"/>
</dbReference>
<evidence type="ECO:0000313" key="2">
    <source>
        <dbReference type="EMBL" id="MCC0176870.1"/>
    </source>
</evidence>
<keyword evidence="3" id="KW-1185">Reference proteome</keyword>
<dbReference type="AlphaFoldDB" id="A0A964BS69"/>
<dbReference type="InterPro" id="IPR001173">
    <property type="entry name" value="Glyco_trans_2-like"/>
</dbReference>
<accession>A0A964BS69</accession>
<proteinExistence type="predicted"/>
<dbReference type="InterPro" id="IPR011990">
    <property type="entry name" value="TPR-like_helical_dom_sf"/>
</dbReference>